<keyword evidence="6 15" id="KW-0347">Helicase</keyword>
<accession>A0A942TFK6</accession>
<keyword evidence="7" id="KW-0067">ATP-binding</keyword>
<evidence type="ECO:0000313" key="15">
    <source>
        <dbReference type="EMBL" id="MBS4196778.1"/>
    </source>
</evidence>
<evidence type="ECO:0000256" key="6">
    <source>
        <dbReference type="ARBA" id="ARBA00022806"/>
    </source>
</evidence>
<sequence length="760" mass="87819">MDYQIKIAVRPLVEYVYRSGSIESGFRSVTTLTEGTKAHRKVQKEYGENDKSEVLLQTEMVYDHLLFVIEGRCDGLLRAEEGFTIDEIKSTSGSLDDISEETYPVHWAQAKCYAYMYAKLNNLSEMNVQLTYFQKETEETKKFKNQFSFQELEDFMFMLLKSYAAYGKWLKNHELELKNSASNLQFPYESYRKGQRELAASVYKTIVDDKTLFATAPTGIGKTISTLFPAVKAIGEGNLKKIFYLTARTTTRQTAEEAFRLMRNKGLNAKSITITAKDKICFTEEKICSKEHCPFADGFYDRINDAVLDILSNETEITREIIEKYARKHMVCPFEYSLELAYAADAIICDYNYIFDPRVSLKRMFDETKKQTVLLVDEAHNLVDRARDMYSASLEKRMFLELKRFFKNSKVFESAKLLNDFFIHLRKQANGEQYQVLQEVDEEFNELVEKFIGNAEQELFTGLEGESGQALLDAYFAALSWSRIAKLYDEQYVTYVEVNRNEVTIKMFCLDPSTVVDRAGKSFKSRVYFSATLSPLHYFMLMLGGKEEDYTVSIPSPFSKDQTDVRVQPLSTRYRDRERSVLPIINSLESAITERPGNYIIFFPSYQYMNRVFEEWTARDTGIPTIIQGPGMTESEREDFLLKFQPERKESLLAFAVLGGIFSEGVDLKGDRLNGVFLVGVGLPQIGFERELIKDYFSKNGQNGYDIAYVFPGMNKILQAGGRLIRTETDSGIIVLFDDRYLQPKYKKMMPEEWRDFRVF</sequence>
<evidence type="ECO:0000259" key="14">
    <source>
        <dbReference type="PROSITE" id="PS51193"/>
    </source>
</evidence>
<comment type="caution">
    <text evidence="15">The sequence shown here is derived from an EMBL/GenBank/DDBJ whole genome shotgun (WGS) entry which is preliminary data.</text>
</comment>
<dbReference type="SMART" id="SM00487">
    <property type="entry name" value="DEXDc"/>
    <property type="match status" value="1"/>
</dbReference>
<dbReference type="InterPro" id="IPR011604">
    <property type="entry name" value="PDDEXK-like_dom_sf"/>
</dbReference>
<feature type="domain" description="Helicase ATP-binding" evidence="14">
    <location>
        <begin position="181"/>
        <end position="459"/>
    </location>
</feature>
<evidence type="ECO:0000256" key="9">
    <source>
        <dbReference type="ARBA" id="ARBA00023014"/>
    </source>
</evidence>
<dbReference type="PANTHER" id="PTHR11472">
    <property type="entry name" value="DNA REPAIR DEAD HELICASE RAD3/XP-D SUBFAMILY MEMBER"/>
    <property type="match status" value="1"/>
</dbReference>
<reference evidence="15 16" key="1">
    <citation type="submission" date="2021-05" db="EMBL/GenBank/DDBJ databases">
        <title>Novel Bacillus species.</title>
        <authorList>
            <person name="Liu G."/>
        </authorList>
    </citation>
    <scope>NUCLEOTIDE SEQUENCE [LARGE SCALE GENOMIC DNA]</scope>
    <source>
        <strain evidence="16">FJAT-49780</strain>
    </source>
</reference>
<dbReference type="GO" id="GO:0003677">
    <property type="term" value="F:DNA binding"/>
    <property type="evidence" value="ECO:0007669"/>
    <property type="project" value="UniProtKB-KW"/>
</dbReference>
<keyword evidence="8" id="KW-0408">Iron</keyword>
<evidence type="ECO:0000256" key="8">
    <source>
        <dbReference type="ARBA" id="ARBA00023004"/>
    </source>
</evidence>
<evidence type="ECO:0000256" key="4">
    <source>
        <dbReference type="ARBA" id="ARBA00022763"/>
    </source>
</evidence>
<organism evidence="15 16">
    <name type="scientific">Lederbergia citri</name>
    <dbReference type="NCBI Taxonomy" id="2833580"/>
    <lineage>
        <taxon>Bacteria</taxon>
        <taxon>Bacillati</taxon>
        <taxon>Bacillota</taxon>
        <taxon>Bacilli</taxon>
        <taxon>Bacillales</taxon>
        <taxon>Bacillaceae</taxon>
        <taxon>Lederbergia</taxon>
    </lineage>
</organism>
<evidence type="ECO:0000313" key="16">
    <source>
        <dbReference type="Proteomes" id="UP000681414"/>
    </source>
</evidence>
<dbReference type="Pfam" id="PF13307">
    <property type="entry name" value="Helicase_C_2"/>
    <property type="match status" value="1"/>
</dbReference>
<dbReference type="RefSeq" id="WP_213125995.1">
    <property type="nucleotide sequence ID" value="NZ_JAGYPG010000003.1"/>
</dbReference>
<dbReference type="EMBL" id="JAGYPG010000003">
    <property type="protein sequence ID" value="MBS4196778.1"/>
    <property type="molecule type" value="Genomic_DNA"/>
</dbReference>
<gene>
    <name evidence="15" type="ORF">KHA97_17140</name>
</gene>
<dbReference type="InterPro" id="IPR045028">
    <property type="entry name" value="DinG/Rad3-like"/>
</dbReference>
<evidence type="ECO:0000256" key="3">
    <source>
        <dbReference type="ARBA" id="ARBA00022741"/>
    </source>
</evidence>
<dbReference type="GO" id="GO:0016818">
    <property type="term" value="F:hydrolase activity, acting on acid anhydrides, in phosphorus-containing anhydrides"/>
    <property type="evidence" value="ECO:0007669"/>
    <property type="project" value="InterPro"/>
</dbReference>
<dbReference type="InterPro" id="IPR006555">
    <property type="entry name" value="ATP-dep_Helicase_C"/>
</dbReference>
<dbReference type="InterPro" id="IPR006554">
    <property type="entry name" value="Helicase-like_DEXD_c2"/>
</dbReference>
<dbReference type="Proteomes" id="UP000681414">
    <property type="component" value="Unassembled WGS sequence"/>
</dbReference>
<dbReference type="InterPro" id="IPR010614">
    <property type="entry name" value="RAD3-like_helicase_DEAD"/>
</dbReference>
<dbReference type="GO" id="GO:0051539">
    <property type="term" value="F:4 iron, 4 sulfur cluster binding"/>
    <property type="evidence" value="ECO:0007669"/>
    <property type="project" value="UniProtKB-KW"/>
</dbReference>
<proteinExistence type="inferred from homology"/>
<dbReference type="GO" id="GO:0006281">
    <property type="term" value="P:DNA repair"/>
    <property type="evidence" value="ECO:0007669"/>
    <property type="project" value="UniProtKB-KW"/>
</dbReference>
<evidence type="ECO:0000256" key="11">
    <source>
        <dbReference type="ARBA" id="ARBA00023204"/>
    </source>
</evidence>
<dbReference type="Gene3D" id="3.40.50.300">
    <property type="entry name" value="P-loop containing nucleotide triphosphate hydrolases"/>
    <property type="match status" value="2"/>
</dbReference>
<dbReference type="InterPro" id="IPR014013">
    <property type="entry name" value="Helic_SF1/SF2_ATP-bd_DinG/Rad3"/>
</dbReference>
<dbReference type="InterPro" id="IPR014001">
    <property type="entry name" value="Helicase_ATP-bd"/>
</dbReference>
<dbReference type="Gene3D" id="1.10.275.30">
    <property type="match status" value="1"/>
</dbReference>
<keyword evidence="9" id="KW-0411">Iron-sulfur</keyword>
<evidence type="ECO:0000256" key="12">
    <source>
        <dbReference type="ARBA" id="ARBA00023235"/>
    </source>
</evidence>
<keyword evidence="11" id="KW-0234">DNA repair</keyword>
<dbReference type="SMART" id="SM00488">
    <property type="entry name" value="DEXDc2"/>
    <property type="match status" value="1"/>
</dbReference>
<dbReference type="Gene3D" id="3.90.320.10">
    <property type="match status" value="1"/>
</dbReference>
<dbReference type="AlphaFoldDB" id="A0A942TFK6"/>
<keyword evidence="2" id="KW-0479">Metal-binding</keyword>
<dbReference type="PANTHER" id="PTHR11472:SF34">
    <property type="entry name" value="REGULATOR OF TELOMERE ELONGATION HELICASE 1"/>
    <property type="match status" value="1"/>
</dbReference>
<keyword evidence="16" id="KW-1185">Reference proteome</keyword>
<evidence type="ECO:0000256" key="1">
    <source>
        <dbReference type="ARBA" id="ARBA00022485"/>
    </source>
</evidence>
<dbReference type="InterPro" id="IPR027417">
    <property type="entry name" value="P-loop_NTPase"/>
</dbReference>
<name>A0A942TFK6_9BACI</name>
<protein>
    <submittedName>
        <fullName evidence="15">ATP-dependent DNA helicase</fullName>
    </submittedName>
</protein>
<dbReference type="PROSITE" id="PS51193">
    <property type="entry name" value="HELICASE_ATP_BIND_2"/>
    <property type="match status" value="1"/>
</dbReference>
<keyword evidence="1" id="KW-0004">4Fe-4S</keyword>
<dbReference type="GO" id="GO:0046872">
    <property type="term" value="F:metal ion binding"/>
    <property type="evidence" value="ECO:0007669"/>
    <property type="project" value="UniProtKB-KW"/>
</dbReference>
<dbReference type="SMART" id="SM00491">
    <property type="entry name" value="HELICc2"/>
    <property type="match status" value="1"/>
</dbReference>
<dbReference type="GO" id="GO:0003678">
    <property type="term" value="F:DNA helicase activity"/>
    <property type="evidence" value="ECO:0007669"/>
    <property type="project" value="InterPro"/>
</dbReference>
<evidence type="ECO:0000256" key="13">
    <source>
        <dbReference type="ARBA" id="ARBA00038058"/>
    </source>
</evidence>
<keyword evidence="5" id="KW-0378">Hydrolase</keyword>
<keyword evidence="4" id="KW-0227">DNA damage</keyword>
<evidence type="ECO:0000256" key="10">
    <source>
        <dbReference type="ARBA" id="ARBA00023125"/>
    </source>
</evidence>
<evidence type="ECO:0000256" key="7">
    <source>
        <dbReference type="ARBA" id="ARBA00022840"/>
    </source>
</evidence>
<evidence type="ECO:0000256" key="5">
    <source>
        <dbReference type="ARBA" id="ARBA00022801"/>
    </source>
</evidence>
<keyword evidence="3" id="KW-0547">Nucleotide-binding</keyword>
<keyword evidence="10" id="KW-0238">DNA-binding</keyword>
<dbReference type="Pfam" id="PF06733">
    <property type="entry name" value="DEAD_2"/>
    <property type="match status" value="1"/>
</dbReference>
<dbReference type="GO" id="GO:0005524">
    <property type="term" value="F:ATP binding"/>
    <property type="evidence" value="ECO:0007669"/>
    <property type="project" value="UniProtKB-KW"/>
</dbReference>
<dbReference type="SUPFAM" id="SSF52540">
    <property type="entry name" value="P-loop containing nucleoside triphosphate hydrolases"/>
    <property type="match status" value="2"/>
</dbReference>
<evidence type="ECO:0000256" key="2">
    <source>
        <dbReference type="ARBA" id="ARBA00022723"/>
    </source>
</evidence>
<keyword evidence="12" id="KW-0413">Isomerase</keyword>
<comment type="similarity">
    <text evidence="13">Belongs to the helicase family. DinG subfamily.</text>
</comment>